<sequence>MLKQTESGRRKVIENRNIRKLNEVLAGVELTKSEEKTLIWIAGYEADSVDNLLSVIEKAARVRADNMHCMKCCSGRNAIQFNEGFNSEKTD</sequence>
<evidence type="ECO:0000313" key="1">
    <source>
        <dbReference type="EMBL" id="VYS91041.1"/>
    </source>
</evidence>
<dbReference type="EMBL" id="CACRST010000010">
    <property type="protein sequence ID" value="VYS91041.1"/>
    <property type="molecule type" value="Genomic_DNA"/>
</dbReference>
<gene>
    <name evidence="1" type="ORF">BGLFYP119_01073</name>
</gene>
<name>A0A6N2SFK2_9FIRM</name>
<dbReference type="AlphaFoldDB" id="A0A6N2SFK2"/>
<proteinExistence type="predicted"/>
<reference evidence="1" key="1">
    <citation type="submission" date="2019-11" db="EMBL/GenBank/DDBJ databases">
        <authorList>
            <person name="Feng L."/>
        </authorList>
    </citation>
    <scope>NUCLEOTIDE SEQUENCE</scope>
    <source>
        <strain evidence="1">BgluceraseaLFYP119</strain>
    </source>
</reference>
<accession>A0A6N2SFK2</accession>
<protein>
    <submittedName>
        <fullName evidence="1">Uncharacterized protein</fullName>
    </submittedName>
</protein>
<organism evidence="1">
    <name type="scientific">Blautia glucerasea</name>
    <dbReference type="NCBI Taxonomy" id="536633"/>
    <lineage>
        <taxon>Bacteria</taxon>
        <taxon>Bacillati</taxon>
        <taxon>Bacillota</taxon>
        <taxon>Clostridia</taxon>
        <taxon>Lachnospirales</taxon>
        <taxon>Lachnospiraceae</taxon>
        <taxon>Blautia</taxon>
    </lineage>
</organism>
<dbReference type="RefSeq" id="WP_297884240.1">
    <property type="nucleotide sequence ID" value="NZ_CACRST010000010.1"/>
</dbReference>